<gene>
    <name evidence="1" type="primary">yaaA</name>
    <name evidence="1" type="ORF">D3M95_06605</name>
</gene>
<dbReference type="NCBIfam" id="NF002546">
    <property type="entry name" value="PRK02101.2-4"/>
    <property type="match status" value="1"/>
</dbReference>
<protein>
    <submittedName>
        <fullName evidence="1">Peroxide stress protein YaaA</fullName>
    </submittedName>
</protein>
<dbReference type="Pfam" id="PF03883">
    <property type="entry name" value="H2O2_YaaD"/>
    <property type="match status" value="1"/>
</dbReference>
<sequence length="263" mass="28134">MLIILPPSETKASGGDGSPLDLHALSFPELTPRRADIATDLQQLCADDPQRAQEVLGLSAKLADEVTANAQLFDSPTMPAIRRYTGVLYDALDAPSLPHTSLGHLAVGSALFGLVMASDPIPHYRLSGGSKFSATQSSVKPGSKAPTMKSRWGSAITDVLTDVAKQQLVVDLRSGTYQQLGRLKSAVTVRVESVQPDGSRKVVSHFNKHYKGLFARELALAAGDFSRSTPPAIPDLMAIAERAGMLAERSEKNAHEIVLVVER</sequence>
<comment type="caution">
    <text evidence="1">The sequence shown here is derived from an EMBL/GenBank/DDBJ whole genome shotgun (WGS) entry which is preliminary data.</text>
</comment>
<dbReference type="EMBL" id="QXJK01000005">
    <property type="protein sequence ID" value="RIX34964.1"/>
    <property type="molecule type" value="Genomic_DNA"/>
</dbReference>
<evidence type="ECO:0000313" key="2">
    <source>
        <dbReference type="Proteomes" id="UP000285278"/>
    </source>
</evidence>
<dbReference type="STRING" id="1451189.CFAL_06405"/>
<evidence type="ECO:0000313" key="1">
    <source>
        <dbReference type="EMBL" id="RIX34964.1"/>
    </source>
</evidence>
<dbReference type="GO" id="GO:0005829">
    <property type="term" value="C:cytosol"/>
    <property type="evidence" value="ECO:0007669"/>
    <property type="project" value="TreeGrafter"/>
</dbReference>
<reference evidence="1 2" key="1">
    <citation type="submission" date="2018-09" db="EMBL/GenBank/DDBJ databases">
        <title>Optimization and identification of Corynebacterium falsenii FN1-14 from fish paste.</title>
        <authorList>
            <person name="Daroonpunt R."/>
            <person name="Tanasupawat S."/>
        </authorList>
    </citation>
    <scope>NUCLEOTIDE SEQUENCE [LARGE SCALE GENOMIC DNA]</scope>
    <source>
        <strain evidence="1 2">FN1-14</strain>
    </source>
</reference>
<accession>A0A418Q790</accession>
<dbReference type="PANTHER" id="PTHR30283">
    <property type="entry name" value="PEROXIDE STRESS RESPONSE PROTEIN YAAA"/>
    <property type="match status" value="1"/>
</dbReference>
<dbReference type="AlphaFoldDB" id="A0A418Q790"/>
<proteinExistence type="predicted"/>
<organism evidence="1 2">
    <name type="scientific">Corynebacterium falsenii</name>
    <dbReference type="NCBI Taxonomy" id="108486"/>
    <lineage>
        <taxon>Bacteria</taxon>
        <taxon>Bacillati</taxon>
        <taxon>Actinomycetota</taxon>
        <taxon>Actinomycetes</taxon>
        <taxon>Mycobacteriales</taxon>
        <taxon>Corynebacteriaceae</taxon>
        <taxon>Corynebacterium</taxon>
    </lineage>
</organism>
<dbReference type="Proteomes" id="UP000285278">
    <property type="component" value="Unassembled WGS sequence"/>
</dbReference>
<dbReference type="RefSeq" id="WP_119664789.1">
    <property type="nucleotide sequence ID" value="NZ_JBQQOK010000003.1"/>
</dbReference>
<dbReference type="GO" id="GO:0033194">
    <property type="term" value="P:response to hydroperoxide"/>
    <property type="evidence" value="ECO:0007669"/>
    <property type="project" value="TreeGrafter"/>
</dbReference>
<name>A0A418Q790_9CORY</name>
<keyword evidence="2" id="KW-1185">Reference proteome</keyword>
<dbReference type="PANTHER" id="PTHR30283:SF4">
    <property type="entry name" value="PEROXIDE STRESS RESISTANCE PROTEIN YAAA"/>
    <property type="match status" value="1"/>
</dbReference>
<dbReference type="InterPro" id="IPR005583">
    <property type="entry name" value="YaaA"/>
</dbReference>
<dbReference type="OrthoDB" id="3210767at2"/>